<dbReference type="Gene3D" id="3.20.20.70">
    <property type="entry name" value="Aldolase class I"/>
    <property type="match status" value="1"/>
</dbReference>
<dbReference type="CDD" id="cd04731">
    <property type="entry name" value="HisF"/>
    <property type="match status" value="1"/>
</dbReference>
<protein>
    <recommendedName>
        <fullName evidence="11">Imidazole glycerol phosphate synthase subunit HisF</fullName>
        <ecNumber evidence="11">4.3.2.10</ecNumber>
    </recommendedName>
    <alternativeName>
        <fullName evidence="11">IGP synthase cyclase subunit</fullName>
    </alternativeName>
    <alternativeName>
        <fullName evidence="11">IGP synthase subunit HisF</fullName>
    </alternativeName>
    <alternativeName>
        <fullName evidence="11">ImGP synthase subunit HisF</fullName>
        <shortName evidence="11">IGPS subunit HisF</shortName>
    </alternativeName>
</protein>
<dbReference type="AlphaFoldDB" id="A0A7T0C206"/>
<evidence type="ECO:0000256" key="1">
    <source>
        <dbReference type="ARBA" id="ARBA00004496"/>
    </source>
</evidence>
<evidence type="ECO:0000256" key="12">
    <source>
        <dbReference type="RuleBase" id="RU003657"/>
    </source>
</evidence>
<comment type="function">
    <text evidence="9 11">IGPS catalyzes the conversion of PRFAR and glutamine to IGP, AICAR and glutamate. The HisF subunit catalyzes the cyclization activity that produces IGP and AICAR from PRFAR using the ammonia provided by the HisH subunit.</text>
</comment>
<feature type="active site" evidence="11">
    <location>
        <position position="11"/>
    </location>
</feature>
<accession>A0A7T0C206</accession>
<evidence type="ECO:0000256" key="10">
    <source>
        <dbReference type="ARBA" id="ARBA00047838"/>
    </source>
</evidence>
<dbReference type="InterPro" id="IPR004651">
    <property type="entry name" value="HisF"/>
</dbReference>
<evidence type="ECO:0000256" key="6">
    <source>
        <dbReference type="ARBA" id="ARBA00022605"/>
    </source>
</evidence>
<organism evidence="13 14">
    <name type="scientific">Candidatus Nitrohelix vancouverensis</name>
    <dbReference type="NCBI Taxonomy" id="2705534"/>
    <lineage>
        <taxon>Bacteria</taxon>
        <taxon>Pseudomonadati</taxon>
        <taxon>Nitrospinota/Tectimicrobiota group</taxon>
        <taxon>Nitrospinota</taxon>
        <taxon>Nitrospinia</taxon>
        <taxon>Nitrospinales</taxon>
        <taxon>Nitrospinaceae</taxon>
        <taxon>Candidatus Nitrohelix</taxon>
    </lineage>
</organism>
<comment type="subunit">
    <text evidence="4 11">Heterodimer of HisH and HisF.</text>
</comment>
<keyword evidence="8 11" id="KW-0456">Lyase</keyword>
<dbReference type="UniPathway" id="UPA00031">
    <property type="reaction ID" value="UER00010"/>
</dbReference>
<proteinExistence type="inferred from homology"/>
<evidence type="ECO:0000313" key="14">
    <source>
        <dbReference type="Proteomes" id="UP000594464"/>
    </source>
</evidence>
<dbReference type="PANTHER" id="PTHR21235">
    <property type="entry name" value="IMIDAZOLE GLYCEROL PHOSPHATE SYNTHASE SUBUNIT HISF/H IGP SYNTHASE SUBUNIT HISF/H"/>
    <property type="match status" value="1"/>
</dbReference>
<evidence type="ECO:0000313" key="13">
    <source>
        <dbReference type="EMBL" id="QPJ65087.1"/>
    </source>
</evidence>
<evidence type="ECO:0000256" key="11">
    <source>
        <dbReference type="HAMAP-Rule" id="MF_01013"/>
    </source>
</evidence>
<feature type="active site" evidence="11">
    <location>
        <position position="130"/>
    </location>
</feature>
<dbReference type="KEGG" id="nva:G3M78_06675"/>
<dbReference type="InterPro" id="IPR006062">
    <property type="entry name" value="His_biosynth"/>
</dbReference>
<dbReference type="InterPro" id="IPR013785">
    <property type="entry name" value="Aldolase_TIM"/>
</dbReference>
<dbReference type="PANTHER" id="PTHR21235:SF2">
    <property type="entry name" value="IMIDAZOLE GLYCEROL PHOSPHATE SYNTHASE HISHF"/>
    <property type="match status" value="1"/>
</dbReference>
<comment type="subcellular location">
    <subcellularLocation>
        <location evidence="1 11">Cytoplasm</location>
    </subcellularLocation>
</comment>
<dbReference type="FunFam" id="3.20.20.70:FF:000006">
    <property type="entry name" value="Imidazole glycerol phosphate synthase subunit HisF"/>
    <property type="match status" value="1"/>
</dbReference>
<dbReference type="GO" id="GO:0000105">
    <property type="term" value="P:L-histidine biosynthetic process"/>
    <property type="evidence" value="ECO:0007669"/>
    <property type="project" value="UniProtKB-UniRule"/>
</dbReference>
<gene>
    <name evidence="11 13" type="primary">hisF</name>
    <name evidence="13" type="ORF">G3M78_06675</name>
</gene>
<evidence type="ECO:0000256" key="8">
    <source>
        <dbReference type="ARBA" id="ARBA00023239"/>
    </source>
</evidence>
<dbReference type="GO" id="GO:0000107">
    <property type="term" value="F:imidazoleglycerol-phosphate synthase activity"/>
    <property type="evidence" value="ECO:0007669"/>
    <property type="project" value="UniProtKB-UniRule"/>
</dbReference>
<evidence type="ECO:0000256" key="4">
    <source>
        <dbReference type="ARBA" id="ARBA00011152"/>
    </source>
</evidence>
<evidence type="ECO:0000256" key="2">
    <source>
        <dbReference type="ARBA" id="ARBA00005091"/>
    </source>
</evidence>
<dbReference type="HAMAP" id="MF_01013">
    <property type="entry name" value="HisF"/>
    <property type="match status" value="1"/>
</dbReference>
<evidence type="ECO:0000256" key="9">
    <source>
        <dbReference type="ARBA" id="ARBA00025475"/>
    </source>
</evidence>
<dbReference type="InterPro" id="IPR011060">
    <property type="entry name" value="RibuloseP-bd_barrel"/>
</dbReference>
<dbReference type="Pfam" id="PF00977">
    <property type="entry name" value="His_biosynth"/>
    <property type="match status" value="1"/>
</dbReference>
<dbReference type="EC" id="4.3.2.10" evidence="11"/>
<evidence type="ECO:0000256" key="3">
    <source>
        <dbReference type="ARBA" id="ARBA00009667"/>
    </source>
</evidence>
<evidence type="ECO:0000256" key="7">
    <source>
        <dbReference type="ARBA" id="ARBA00023102"/>
    </source>
</evidence>
<dbReference type="SUPFAM" id="SSF51366">
    <property type="entry name" value="Ribulose-phoshate binding barrel"/>
    <property type="match status" value="1"/>
</dbReference>
<keyword evidence="7 11" id="KW-0368">Histidine biosynthesis</keyword>
<dbReference type="InterPro" id="IPR050064">
    <property type="entry name" value="IGPS_HisA/HisF"/>
</dbReference>
<dbReference type="GO" id="GO:0005737">
    <property type="term" value="C:cytoplasm"/>
    <property type="evidence" value="ECO:0007669"/>
    <property type="project" value="UniProtKB-SubCell"/>
</dbReference>
<dbReference type="GO" id="GO:0016829">
    <property type="term" value="F:lyase activity"/>
    <property type="evidence" value="ECO:0007669"/>
    <property type="project" value="UniProtKB-KW"/>
</dbReference>
<comment type="pathway">
    <text evidence="2 11">Amino-acid biosynthesis; L-histidine biosynthesis; L-histidine from 5-phospho-alpha-D-ribose 1-diphosphate: step 5/9.</text>
</comment>
<dbReference type="EMBL" id="CP048620">
    <property type="protein sequence ID" value="QPJ65087.1"/>
    <property type="molecule type" value="Genomic_DNA"/>
</dbReference>
<comment type="similarity">
    <text evidence="3 11 12">Belongs to the HisA/HisF family.</text>
</comment>
<evidence type="ECO:0000256" key="5">
    <source>
        <dbReference type="ARBA" id="ARBA00022490"/>
    </source>
</evidence>
<reference evidence="14" key="1">
    <citation type="submission" date="2020-02" db="EMBL/GenBank/DDBJ databases">
        <title>Genomic and physiological characterization of two novel Nitrospinaceae genera.</title>
        <authorList>
            <person name="Mueller A.J."/>
            <person name="Jung M.-Y."/>
            <person name="Strachan C.R."/>
            <person name="Herbold C.W."/>
            <person name="Kirkegaard R.H."/>
            <person name="Daims H."/>
        </authorList>
    </citation>
    <scope>NUCLEOTIDE SEQUENCE [LARGE SCALE GENOMIC DNA]</scope>
</reference>
<sequence>MLAKRIIPCLDVKDGRVVKGVNFVNLVDAGDPVAIAEAYEREGADELVFLDITASHEKRGIILDVVKKTAEKVFMPLTVGGGVRTLDDIRNLLNSGADKVAINTAAVHDPDFVQQAALRFGSQCIVVAVDARQVKENEAPPEEPIDWKERYPDLLLTGSEPEPAWQVFTHGGRKPTGIDAVKWTKQMQTFGAGEILLTSMDRDGTKSGYDLPLNRAVSELLEIPVIASGGAGTLEHLYEGFQEGKADAMLAASIFHFKEFTIAETKNYLFSKGILVRPA</sequence>
<keyword evidence="5 11" id="KW-0963">Cytoplasm</keyword>
<keyword evidence="6 11" id="KW-0028">Amino-acid biosynthesis</keyword>
<comment type="catalytic activity">
    <reaction evidence="10 11">
        <text>5-[(5-phospho-1-deoxy-D-ribulos-1-ylimino)methylamino]-1-(5-phospho-beta-D-ribosyl)imidazole-4-carboxamide + L-glutamine = D-erythro-1-(imidazol-4-yl)glycerol 3-phosphate + 5-amino-1-(5-phospho-beta-D-ribosyl)imidazole-4-carboxamide + L-glutamate + H(+)</text>
        <dbReference type="Rhea" id="RHEA:24793"/>
        <dbReference type="ChEBI" id="CHEBI:15378"/>
        <dbReference type="ChEBI" id="CHEBI:29985"/>
        <dbReference type="ChEBI" id="CHEBI:58278"/>
        <dbReference type="ChEBI" id="CHEBI:58359"/>
        <dbReference type="ChEBI" id="CHEBI:58475"/>
        <dbReference type="ChEBI" id="CHEBI:58525"/>
        <dbReference type="EC" id="4.3.2.10"/>
    </reaction>
</comment>
<dbReference type="NCBIfam" id="TIGR00735">
    <property type="entry name" value="hisF"/>
    <property type="match status" value="1"/>
</dbReference>
<dbReference type="Proteomes" id="UP000594464">
    <property type="component" value="Chromosome"/>
</dbReference>
<name>A0A7T0C206_9BACT</name>